<reference evidence="2" key="1">
    <citation type="submission" date="2020-09" db="EMBL/GenBank/DDBJ databases">
        <title>Genome-Enabled Discovery of Anthraquinone Biosynthesis in Senna tora.</title>
        <authorList>
            <person name="Kang S.-H."/>
            <person name="Pandey R.P."/>
            <person name="Lee C.-M."/>
            <person name="Sim J.-S."/>
            <person name="Jeong J.-T."/>
            <person name="Choi B.-S."/>
            <person name="Jung M."/>
            <person name="Ginzburg D."/>
            <person name="Zhao K."/>
            <person name="Won S.Y."/>
            <person name="Oh T.-J."/>
            <person name="Yu Y."/>
            <person name="Kim N.-H."/>
            <person name="Lee O.R."/>
            <person name="Lee T.-H."/>
            <person name="Bashyal P."/>
            <person name="Kim T.-S."/>
            <person name="Lee W.-H."/>
            <person name="Kawkins C."/>
            <person name="Kim C.-K."/>
            <person name="Kim J.S."/>
            <person name="Ahn B.O."/>
            <person name="Rhee S.Y."/>
            <person name="Sohng J.K."/>
        </authorList>
    </citation>
    <scope>NUCLEOTIDE SEQUENCE</scope>
    <source>
        <tissue evidence="2">Leaf</tissue>
    </source>
</reference>
<evidence type="ECO:0000313" key="2">
    <source>
        <dbReference type="EMBL" id="KAF7840041.1"/>
    </source>
</evidence>
<evidence type="ECO:0000313" key="3">
    <source>
        <dbReference type="Proteomes" id="UP000634136"/>
    </source>
</evidence>
<feature type="compositionally biased region" description="Polar residues" evidence="1">
    <location>
        <begin position="1"/>
        <end position="21"/>
    </location>
</feature>
<dbReference type="AlphaFoldDB" id="A0A835CEP7"/>
<organism evidence="2 3">
    <name type="scientific">Senna tora</name>
    <dbReference type="NCBI Taxonomy" id="362788"/>
    <lineage>
        <taxon>Eukaryota</taxon>
        <taxon>Viridiplantae</taxon>
        <taxon>Streptophyta</taxon>
        <taxon>Embryophyta</taxon>
        <taxon>Tracheophyta</taxon>
        <taxon>Spermatophyta</taxon>
        <taxon>Magnoliopsida</taxon>
        <taxon>eudicotyledons</taxon>
        <taxon>Gunneridae</taxon>
        <taxon>Pentapetalae</taxon>
        <taxon>rosids</taxon>
        <taxon>fabids</taxon>
        <taxon>Fabales</taxon>
        <taxon>Fabaceae</taxon>
        <taxon>Caesalpinioideae</taxon>
        <taxon>Cassia clade</taxon>
        <taxon>Senna</taxon>
    </lineage>
</organism>
<dbReference type="EMBL" id="JAAIUW010000003">
    <property type="protein sequence ID" value="KAF7840041.1"/>
    <property type="molecule type" value="Genomic_DNA"/>
</dbReference>
<evidence type="ECO:0000256" key="1">
    <source>
        <dbReference type="SAM" id="MobiDB-lite"/>
    </source>
</evidence>
<gene>
    <name evidence="2" type="ORF">G2W53_008523</name>
</gene>
<accession>A0A835CEP7</accession>
<name>A0A835CEP7_9FABA</name>
<comment type="caution">
    <text evidence="2">The sequence shown here is derived from an EMBL/GenBank/DDBJ whole genome shotgun (WGS) entry which is preliminary data.</text>
</comment>
<proteinExistence type="predicted"/>
<sequence length="28" mass="3221">MASPRSNLQNPEPITQCTSRQQIDEKFT</sequence>
<keyword evidence="3" id="KW-1185">Reference proteome</keyword>
<feature type="region of interest" description="Disordered" evidence="1">
    <location>
        <begin position="1"/>
        <end position="28"/>
    </location>
</feature>
<dbReference type="Proteomes" id="UP000634136">
    <property type="component" value="Unassembled WGS sequence"/>
</dbReference>
<protein>
    <submittedName>
        <fullName evidence="2">Uncharacterized protein</fullName>
    </submittedName>
</protein>